<dbReference type="Pfam" id="PF00454">
    <property type="entry name" value="PI3_PI4_kinase"/>
    <property type="match status" value="1"/>
</dbReference>
<dbReference type="InterPro" id="IPR011009">
    <property type="entry name" value="Kinase-like_dom_sf"/>
</dbReference>
<keyword evidence="13 18" id="KW-0156">Chromatin regulator</keyword>
<dbReference type="FunFam" id="3.30.1010.10:FF:000032">
    <property type="entry name" value="Serine/threonine-protein kinase TEL1"/>
    <property type="match status" value="1"/>
</dbReference>
<keyword evidence="6 18" id="KW-0158">Chromosome</keyword>
<dbReference type="PROSITE" id="PS50290">
    <property type="entry name" value="PI3_4_KINASE_3"/>
    <property type="match status" value="1"/>
</dbReference>
<dbReference type="Pfam" id="PF11640">
    <property type="entry name" value="TAN"/>
    <property type="match status" value="1"/>
</dbReference>
<feature type="region of interest" description="Disordered" evidence="19">
    <location>
        <begin position="2692"/>
        <end position="2720"/>
    </location>
</feature>
<evidence type="ECO:0000256" key="2">
    <source>
        <dbReference type="ARBA" id="ARBA00004574"/>
    </source>
</evidence>
<keyword evidence="10 18" id="KW-0227">DNA damage</keyword>
<evidence type="ECO:0000256" key="10">
    <source>
        <dbReference type="ARBA" id="ARBA00022763"/>
    </source>
</evidence>
<reference evidence="23 24" key="1">
    <citation type="submission" date="2020-11" db="EMBL/GenBank/DDBJ databases">
        <title>Kefir isolates.</title>
        <authorList>
            <person name="Marcisauskas S."/>
            <person name="Kim Y."/>
            <person name="Blasche S."/>
        </authorList>
    </citation>
    <scope>NUCLEOTIDE SEQUENCE [LARGE SCALE GENOMIC DNA]</scope>
    <source>
        <strain evidence="23 24">OG2</strain>
    </source>
</reference>
<dbReference type="PROSITE" id="PS51189">
    <property type="entry name" value="FAT"/>
    <property type="match status" value="1"/>
</dbReference>
<comment type="catalytic activity">
    <reaction evidence="16 18">
        <text>L-threonyl-[protein] + ATP = O-phospho-L-threonyl-[protein] + ADP + H(+)</text>
        <dbReference type="Rhea" id="RHEA:46608"/>
        <dbReference type="Rhea" id="RHEA-COMP:11060"/>
        <dbReference type="Rhea" id="RHEA-COMP:11605"/>
        <dbReference type="ChEBI" id="CHEBI:15378"/>
        <dbReference type="ChEBI" id="CHEBI:30013"/>
        <dbReference type="ChEBI" id="CHEBI:30616"/>
        <dbReference type="ChEBI" id="CHEBI:61977"/>
        <dbReference type="ChEBI" id="CHEBI:456216"/>
        <dbReference type="EC" id="2.7.11.1"/>
    </reaction>
</comment>
<feature type="domain" description="FAT" evidence="21">
    <location>
        <begin position="1707"/>
        <end position="2302"/>
    </location>
</feature>
<evidence type="ECO:0000256" key="11">
    <source>
        <dbReference type="ARBA" id="ARBA00022777"/>
    </source>
</evidence>
<dbReference type="EC" id="2.7.11.1" evidence="4 18"/>
<dbReference type="InterPro" id="IPR003152">
    <property type="entry name" value="FATC_dom"/>
</dbReference>
<evidence type="ECO:0000256" key="15">
    <source>
        <dbReference type="ARBA" id="ARBA00023242"/>
    </source>
</evidence>
<evidence type="ECO:0000256" key="4">
    <source>
        <dbReference type="ARBA" id="ARBA00012513"/>
    </source>
</evidence>
<dbReference type="PROSITE" id="PS00915">
    <property type="entry name" value="PI3_4_KINASE_1"/>
    <property type="match status" value="1"/>
</dbReference>
<dbReference type="PANTHER" id="PTHR37079:SF4">
    <property type="entry name" value="SERINE_THREONINE-PROTEIN KINASE ATM"/>
    <property type="match status" value="1"/>
</dbReference>
<sequence length="2768" mass="318988">MDNPDILNLLTLLSSSKLRERNAALQTLTTILKDSPSQIPPKTLHPISESLIELLDLEHRKYCNLIEDVNKSNASKISLSENKLSTIAYTIRLFIEKVGERFKQKTLNFHLTILPRLMVIDGTDSLLEAVSVHLSFALIIIVESRPFQLKFTAHQWTSVMEKACNYLDTQIQKSASNRTVSNLIRIIDCLLKLDTIALFDHSLTIHRTITNLVETIEHISVDTRLILEIVNLLVEKTYLNNINQTLKLLEETWKYTINFNTTSNDALHDELTYHYMISSELICHKLPNMTGVTSANFGDEGFIQLLKQILKTRLYNYNPKLLDSETIAYNTDGFPNTLNWLTFCDIRLNSSISPKPWINLLLIMKLLKAFFILKSNTSTTGPLFKRNRSGEEFSSALNNCTNLGSFLIECLSSSSSSKVIITSLQLLTFWSSVSNIEESTISNIKGLILKKFENYDLITWCIIPLIPLLTQSNLHLSKDEIIKIITVCLPLVKERNNCRPACMAISRLVQNSNMSITDTTIMNQIYDIYDLSDVNGPCVVCNESFMFWENIHIYSLEYRSRNGKSAKFNIMSWLTRLWDQIFNNNEIQTHLPYFLLWLAGTEPKETVKKHIFELTEDIDGLHLWESRIRLEEQNRTHRQFFLQTTQHFKIPYVNTSNPQNPSRRTNTETINDILYRGLDVLEKFNSYSPEIILKWKFALLRIEEAIKFNDNYEDFVKGLRNTLYLSKNSTKFESKEVYLQFFEEITVGNFDWNLIKEVFDVDKIFMKFSNQYLIPDVGKKEDDYNDFQKTSPERANKRSTTPSIYGSVSIHNSYIIQISFDALISFLNAESSGATIRSLTEFLGNLTSETIISCIKRLYELSLNKQKASLKMVTGELEELTALIGGKLLSNKYNTFNATMECLSNYLFLFQKYWLSDPNSNLYSDCNDILNWLIARFEDHSFSGTYAMRQVVQLFLNILTYPKLSQNTSKGTKQRIFEILCQCLQRLDINSIMCTESSIISYMKNITYKNQGIFFQEIIKLFDIPQQSLELSASYTLTMIRMSAVSYSLLVQSLLDMLSYCDYSHVKYYTDIGYNIIAELEVMGNRVDLFDTCKLELLTNWIKGITGDHSAIRYPWDVRSFGFEGPNEVYKIYHKEIGAIWISSGSNIKSVPLKLAEYGMKNEADILAKSFYLAIPIAFVGENIGSIIFDVGSQLLGRNFSMYQKRECLLIFKTYLRLLDLGKSDVVNDAIMHYYPRNENWFEVLMTEKSTVTYQFPLHIESVSGIKFMNSHFKDDEFLTSDVFERLLWYELTELENFKTDTEKLRCLREIKVIIFHFGSIYLQSKDYRSIIEKISDNIKQDYLINDTVPLIELLISEKTLKDVMLNTLSKISALSNNAYSTLWSICMEHLLSNITTINYSLICKLLESELYTEQMLTIISVLLLDNERVLLEKSPVRLSEIAIFRLMDADISRKYMSDRFIISKALFMRDNYDKIALTPKNSNTNSTASENNMLFKSANPLEIFYQSFLDFYLKLTIRNSSSKTFLICSLVIGTLDYSRGNISLKDCVKNILQNIPDKIEAAHITLFDTLFPNWKISSTADNFVNDAEIFVEHSVSKWQIEFLSVLLKVVSYTFPVLELFHPLIIESKLYLERGFNIVFCLSLFFEPRGFIEWYPNLITTVVKNKNALDYESKLRIVLSTVVIVRYGSKMGNKCCERVFQKLDITEICWLAAEAKMPIFGLMVFEEAFMGTQKSENYTLLSKMYDLIGDKDFQSGVPPEHSLKGAFNSIIKLGYDPWKSFVFSNARLDANYNLQTSEKFQLLNAISEKNGFYGMTQSINSNNKSLEGDQNYEWSFRLGNWDLPTPVDLNTVSKGLYTTMKAIQRETNSVKTAIEDSLVRIMKSEKMFDNSKTWTSLVVEVGKFIDIANNLTPGISMDGGFNAIFESIDKCRYSDDYNDINPILQGRYYFLCSLTANKKLYDKLDPVKVDMMKMVALKDQITTSIKCNHQQDSLRSSFVLNSLKQDAELRTQDLTVKSSYNRINSYLSAITLWESGDYKTPIMMLNDILKAENLTSNSDVSNYKVLLDQLKIENSSLLGYLVKWCSTSRMESSNNIYQRYIHGKNIGITNTELRAKTYLIFGDFLNSQLKKLHSGEEIEKCKERCKIGKLNMDNLNMIKNNTSLPEKERRDAKRHLFKVNLQLEGDQSRLDDLQKLQFEFTDDALHFYLNTLISTNTYDSDVMDKFCALWFENADNTLINQKLKEKITLIPSWKFIPWVNQISSKLNNDGSMFQQPLQLTMKRLLYKLPYESLYSVLSIKLYERYSIGNEGSIKGRIVAARRILDSVSVLESGAFFKKYVLPVQEFCERSVELAGFKINEASKTLQLKNLKMGDYWLNILPKRSIPLPTDHIVLTSSEDGKNDRPYITSVIDDIQVTATGISLPKIVKFRMSNGEINRVLMKGSNDDLRQDAIMEQVFTQVNNILFQNEELRKAKLRIRTYKVIPLGPRAGIIEFVNNSVSLHQVLQEYHKSDELSFRDARKAMKGVQTKSNMERLKVYNKITSMIYPQLRNFFFDNFRDYHDWFIAKKCYTKGIATNSIVGYILGLGDRHLNNILLDSVTGEPIHIDLGIAFDQGRLLMIPELVPFRLTRDIIDGFGITGVEGLFKRSSERVYAALKEEAEKVMCVLNVLKWDPLYSWVMSPVTKHKHLLEDETDDETSTDMTNDNRTMKHADDDNDNQESYRALKGVEDKLNGDGLRIEATVAGLIQEAVNPENLSVIYMGWSPFY</sequence>
<dbReference type="CDD" id="cd05171">
    <property type="entry name" value="PIKKc_ATM"/>
    <property type="match status" value="1"/>
</dbReference>
<evidence type="ECO:0000256" key="7">
    <source>
        <dbReference type="ARBA" id="ARBA00022527"/>
    </source>
</evidence>
<dbReference type="Pfam" id="PF02260">
    <property type="entry name" value="FATC"/>
    <property type="match status" value="1"/>
</dbReference>
<keyword evidence="12 18" id="KW-0067">ATP-binding</keyword>
<dbReference type="InterPro" id="IPR038980">
    <property type="entry name" value="ATM_plant"/>
</dbReference>
<dbReference type="GO" id="GO:0035556">
    <property type="term" value="P:intracellular signal transduction"/>
    <property type="evidence" value="ECO:0007669"/>
    <property type="project" value="UniProtKB-ARBA"/>
</dbReference>
<evidence type="ECO:0000256" key="17">
    <source>
        <dbReference type="ARBA" id="ARBA00048679"/>
    </source>
</evidence>
<dbReference type="Gene3D" id="3.30.1010.10">
    <property type="entry name" value="Phosphatidylinositol 3-kinase Catalytic Subunit, Chain A, domain 4"/>
    <property type="match status" value="1"/>
</dbReference>
<keyword evidence="14 18" id="KW-0779">Telomere</keyword>
<evidence type="ECO:0000259" key="21">
    <source>
        <dbReference type="PROSITE" id="PS51189"/>
    </source>
</evidence>
<dbReference type="GO" id="GO:0006325">
    <property type="term" value="P:chromatin organization"/>
    <property type="evidence" value="ECO:0007669"/>
    <property type="project" value="UniProtKB-KW"/>
</dbReference>
<dbReference type="InterPro" id="IPR000403">
    <property type="entry name" value="PI3/4_kinase_cat_dom"/>
</dbReference>
<comment type="subcellular location">
    <subcellularLocation>
        <location evidence="2 18">Chromosome</location>
        <location evidence="2 18">Telomere</location>
    </subcellularLocation>
    <subcellularLocation>
        <location evidence="1 18">Nucleus</location>
    </subcellularLocation>
</comment>
<comment type="function">
    <text evidence="18">Serine/threonine protein kinase which activates checkpoint signaling upon genotoxic stresses such as ionizing radiation (IR), ultraviolet light (UV), or DNA replication stalling, thereby acting as a DNA damage sensor. Recognizes the substrate consensus sequence [ST]-Q. Phosphorylates histone H2A to form H2AS128ph (gamma-H2A) at sites of DNA damage, involved in the regulation of DNA damage response mechanism. Required for the control of telomere length and genome stability.</text>
</comment>
<evidence type="ECO:0000256" key="1">
    <source>
        <dbReference type="ARBA" id="ARBA00004123"/>
    </source>
</evidence>
<dbReference type="GO" id="GO:0006281">
    <property type="term" value="P:DNA repair"/>
    <property type="evidence" value="ECO:0007669"/>
    <property type="project" value="InterPro"/>
</dbReference>
<keyword evidence="8 18" id="KW-0808">Transferase</keyword>
<evidence type="ECO:0000256" key="18">
    <source>
        <dbReference type="RuleBase" id="RU365027"/>
    </source>
</evidence>
<dbReference type="GO" id="GO:0005524">
    <property type="term" value="F:ATP binding"/>
    <property type="evidence" value="ECO:0007669"/>
    <property type="project" value="UniProtKB-KW"/>
</dbReference>
<evidence type="ECO:0000256" key="14">
    <source>
        <dbReference type="ARBA" id="ARBA00022895"/>
    </source>
</evidence>
<protein>
    <recommendedName>
        <fullName evidence="5 18">Serine/threonine-protein kinase Tel1</fullName>
        <ecNumber evidence="4 18">2.7.11.1</ecNumber>
    </recommendedName>
</protein>
<comment type="catalytic activity">
    <reaction evidence="17">
        <text>L-seryl-[protein] + ATP = O-phospho-L-seryl-[protein] + ADP + H(+)</text>
        <dbReference type="Rhea" id="RHEA:17989"/>
        <dbReference type="Rhea" id="RHEA-COMP:9863"/>
        <dbReference type="Rhea" id="RHEA-COMP:11604"/>
        <dbReference type="ChEBI" id="CHEBI:15378"/>
        <dbReference type="ChEBI" id="CHEBI:29999"/>
        <dbReference type="ChEBI" id="CHEBI:30616"/>
        <dbReference type="ChEBI" id="CHEBI:83421"/>
        <dbReference type="ChEBI" id="CHEBI:456216"/>
        <dbReference type="EC" id="2.7.11.1"/>
    </reaction>
</comment>
<comment type="similarity">
    <text evidence="3 18">Belongs to the PI3/PI4-kinase family. ATM subfamily.</text>
</comment>
<evidence type="ECO:0000256" key="5">
    <source>
        <dbReference type="ARBA" id="ARBA00014619"/>
    </source>
</evidence>
<dbReference type="PROSITE" id="PS51190">
    <property type="entry name" value="FATC"/>
    <property type="match status" value="1"/>
</dbReference>
<dbReference type="GO" id="GO:0005634">
    <property type="term" value="C:nucleus"/>
    <property type="evidence" value="ECO:0007669"/>
    <property type="project" value="UniProtKB-SubCell"/>
</dbReference>
<dbReference type="PROSITE" id="PS00916">
    <property type="entry name" value="PI3_4_KINASE_2"/>
    <property type="match status" value="1"/>
</dbReference>
<keyword evidence="11 18" id="KW-0418">Kinase</keyword>
<dbReference type="InterPro" id="IPR036940">
    <property type="entry name" value="PI3/4_kinase_cat_sf"/>
</dbReference>
<evidence type="ECO:0000256" key="3">
    <source>
        <dbReference type="ARBA" id="ARBA00010769"/>
    </source>
</evidence>
<keyword evidence="9 18" id="KW-0547">Nucleotide-binding</keyword>
<feature type="domain" description="PI3K/PI4K catalytic" evidence="20">
    <location>
        <begin position="2411"/>
        <end position="2719"/>
    </location>
</feature>
<dbReference type="SMART" id="SM01343">
    <property type="entry name" value="FATC"/>
    <property type="match status" value="1"/>
</dbReference>
<evidence type="ECO:0000256" key="6">
    <source>
        <dbReference type="ARBA" id="ARBA00022454"/>
    </source>
</evidence>
<evidence type="ECO:0000256" key="19">
    <source>
        <dbReference type="SAM" id="MobiDB-lite"/>
    </source>
</evidence>
<dbReference type="SMART" id="SM00146">
    <property type="entry name" value="PI3Kc"/>
    <property type="match status" value="1"/>
</dbReference>
<keyword evidence="15 18" id="KW-0539">Nucleus</keyword>
<gene>
    <name evidence="23" type="primary">TEL1</name>
    <name evidence="23" type="ORF">C6P45_003450</name>
</gene>
<evidence type="ECO:0000256" key="16">
    <source>
        <dbReference type="ARBA" id="ARBA00047899"/>
    </source>
</evidence>
<feature type="domain" description="FATC" evidence="22">
    <location>
        <begin position="2736"/>
        <end position="2768"/>
    </location>
</feature>
<evidence type="ECO:0000256" key="9">
    <source>
        <dbReference type="ARBA" id="ARBA00022741"/>
    </source>
</evidence>
<dbReference type="GO" id="GO:0004674">
    <property type="term" value="F:protein serine/threonine kinase activity"/>
    <property type="evidence" value="ECO:0007669"/>
    <property type="project" value="UniProtKB-KW"/>
</dbReference>
<evidence type="ECO:0000256" key="8">
    <source>
        <dbReference type="ARBA" id="ARBA00022679"/>
    </source>
</evidence>
<organism evidence="23 24">
    <name type="scientific">Maudiozyma exigua</name>
    <name type="common">Yeast</name>
    <name type="synonym">Kazachstania exigua</name>
    <dbReference type="NCBI Taxonomy" id="34358"/>
    <lineage>
        <taxon>Eukaryota</taxon>
        <taxon>Fungi</taxon>
        <taxon>Dikarya</taxon>
        <taxon>Ascomycota</taxon>
        <taxon>Saccharomycotina</taxon>
        <taxon>Saccharomycetes</taxon>
        <taxon>Saccharomycetales</taxon>
        <taxon>Saccharomycetaceae</taxon>
        <taxon>Maudiozyma</taxon>
    </lineage>
</organism>
<keyword evidence="7 18" id="KW-0723">Serine/threonine-protein kinase</keyword>
<dbReference type="InterPro" id="IPR044107">
    <property type="entry name" value="PIKKc_ATM"/>
</dbReference>
<dbReference type="GO" id="GO:0000781">
    <property type="term" value="C:chromosome, telomeric region"/>
    <property type="evidence" value="ECO:0007669"/>
    <property type="project" value="UniProtKB-SubCell"/>
</dbReference>
<dbReference type="InterPro" id="IPR021668">
    <property type="entry name" value="TAN"/>
</dbReference>
<accession>A0A9P6WEL6</accession>
<dbReference type="InterPro" id="IPR014009">
    <property type="entry name" value="PIK_FAT"/>
</dbReference>
<dbReference type="OrthoDB" id="381190at2759"/>
<dbReference type="EMBL" id="PUHR01000035">
    <property type="protein sequence ID" value="KAG0669707.1"/>
    <property type="molecule type" value="Genomic_DNA"/>
</dbReference>
<dbReference type="Proteomes" id="UP000750334">
    <property type="component" value="Unassembled WGS sequence"/>
</dbReference>
<evidence type="ECO:0000256" key="12">
    <source>
        <dbReference type="ARBA" id="ARBA00022840"/>
    </source>
</evidence>
<dbReference type="SMART" id="SM01342">
    <property type="entry name" value="TAN"/>
    <property type="match status" value="1"/>
</dbReference>
<evidence type="ECO:0000313" key="24">
    <source>
        <dbReference type="Proteomes" id="UP000750334"/>
    </source>
</evidence>
<comment type="caution">
    <text evidence="23">The sequence shown here is derived from an EMBL/GenBank/DDBJ whole genome shotgun (WGS) entry which is preliminary data.</text>
</comment>
<proteinExistence type="inferred from homology"/>
<evidence type="ECO:0000313" key="23">
    <source>
        <dbReference type="EMBL" id="KAG0669707.1"/>
    </source>
</evidence>
<keyword evidence="24" id="KW-1185">Reference proteome</keyword>
<evidence type="ECO:0000259" key="20">
    <source>
        <dbReference type="PROSITE" id="PS50290"/>
    </source>
</evidence>
<dbReference type="Gene3D" id="1.10.1070.11">
    <property type="entry name" value="Phosphatidylinositol 3-/4-kinase, catalytic domain"/>
    <property type="match status" value="1"/>
</dbReference>
<dbReference type="InterPro" id="IPR018936">
    <property type="entry name" value="PI3/4_kinase_CS"/>
</dbReference>
<dbReference type="SUPFAM" id="SSF56112">
    <property type="entry name" value="Protein kinase-like (PK-like)"/>
    <property type="match status" value="1"/>
</dbReference>
<evidence type="ECO:0000256" key="13">
    <source>
        <dbReference type="ARBA" id="ARBA00022853"/>
    </source>
</evidence>
<dbReference type="PANTHER" id="PTHR37079">
    <property type="entry name" value="SERINE/THREONINE-PROTEIN KINASE ATM"/>
    <property type="match status" value="1"/>
</dbReference>
<name>A0A9P6WEL6_MAUEX</name>
<evidence type="ECO:0000259" key="22">
    <source>
        <dbReference type="PROSITE" id="PS51190"/>
    </source>
</evidence>